<proteinExistence type="inferred from homology"/>
<feature type="binding site" description="axial binding residue" evidence="10">
    <location>
        <position position="847"/>
    </location>
    <ligand>
        <name>heme</name>
        <dbReference type="ChEBI" id="CHEBI:30413"/>
    </ligand>
    <ligandPart>
        <name>Fe</name>
        <dbReference type="ChEBI" id="CHEBI:18248"/>
    </ligandPart>
</feature>
<evidence type="ECO:0000256" key="6">
    <source>
        <dbReference type="ARBA" id="ARBA00023002"/>
    </source>
</evidence>
<dbReference type="InterPro" id="IPR050651">
    <property type="entry name" value="Plant_Cytochrome_P450_Monoox"/>
</dbReference>
<dbReference type="CDD" id="cd20653">
    <property type="entry name" value="CYP81"/>
    <property type="match status" value="1"/>
</dbReference>
<keyword evidence="7 10" id="KW-0408">Iron</keyword>
<dbReference type="GO" id="GO:0020037">
    <property type="term" value="F:heme binding"/>
    <property type="evidence" value="ECO:0007669"/>
    <property type="project" value="InterPro"/>
</dbReference>
<evidence type="ECO:0000256" key="5">
    <source>
        <dbReference type="ARBA" id="ARBA00022723"/>
    </source>
</evidence>
<dbReference type="PROSITE" id="PS00086">
    <property type="entry name" value="CYTOCHROME_P450"/>
    <property type="match status" value="2"/>
</dbReference>
<name>A0A9J5ZLJ9_SOLCO</name>
<feature type="transmembrane region" description="Helical" evidence="11">
    <location>
        <begin position="172"/>
        <end position="194"/>
    </location>
</feature>
<evidence type="ECO:0000256" key="1">
    <source>
        <dbReference type="ARBA" id="ARBA00001971"/>
    </source>
</evidence>
<dbReference type="InterPro" id="IPR001128">
    <property type="entry name" value="Cyt_P450"/>
</dbReference>
<dbReference type="PRINTS" id="PR00463">
    <property type="entry name" value="EP450I"/>
</dbReference>
<evidence type="ECO:0000256" key="4">
    <source>
        <dbReference type="ARBA" id="ARBA00022617"/>
    </source>
</evidence>
<organism evidence="12 13">
    <name type="scientific">Solanum commersonii</name>
    <name type="common">Commerson's wild potato</name>
    <name type="synonym">Commerson's nightshade</name>
    <dbReference type="NCBI Taxonomy" id="4109"/>
    <lineage>
        <taxon>Eukaryota</taxon>
        <taxon>Viridiplantae</taxon>
        <taxon>Streptophyta</taxon>
        <taxon>Embryophyta</taxon>
        <taxon>Tracheophyta</taxon>
        <taxon>Spermatophyta</taxon>
        <taxon>Magnoliopsida</taxon>
        <taxon>eudicotyledons</taxon>
        <taxon>Gunneridae</taxon>
        <taxon>Pentapetalae</taxon>
        <taxon>asterids</taxon>
        <taxon>lamiids</taxon>
        <taxon>Solanales</taxon>
        <taxon>Solanaceae</taxon>
        <taxon>Solanoideae</taxon>
        <taxon>Solaneae</taxon>
        <taxon>Solanum</taxon>
    </lineage>
</organism>
<dbReference type="Gene3D" id="1.10.630.10">
    <property type="entry name" value="Cytochrome P450"/>
    <property type="match status" value="4"/>
</dbReference>
<evidence type="ECO:0000256" key="7">
    <source>
        <dbReference type="ARBA" id="ARBA00023004"/>
    </source>
</evidence>
<dbReference type="InterPro" id="IPR017972">
    <property type="entry name" value="Cyt_P450_CS"/>
</dbReference>
<keyword evidence="6" id="KW-0560">Oxidoreductase</keyword>
<comment type="caution">
    <text evidence="12">The sequence shown here is derived from an EMBL/GenBank/DDBJ whole genome shotgun (WGS) entry which is preliminary data.</text>
</comment>
<sequence length="1369" mass="157322">MKGKKNKKNVTLTSLSTKYGPVLYLRFGCRNLLIVSSPSAVEECFTKNDIIFANRPLSMAGDKLSFNYKIIIWASYGYLWRALRRLTVNIMFSSNSLCKSSALRSEEIRIIIRGLFKISKKNGSSSAKINLSSWVNTYVFNFMMRICTGKRCVSEEDIGTEKGKRIIEETRGFMFAAFALILNVCDFLPVLKWFRYKGIDNSMTNFDTRKKVLVFPSSNRNSDTLVGTLLSLQESEPEFYTNDLIKSVLLGLIVGGTETTSTTIQWAMRLLLAHPEAFHKERLLNKSDFTKLPYLHCVINETLRLYPPVPLLFPHYSLEDCTVGGYDVPKHTVLMVNAWAIHRDPDLWDEPEKFMPERFEAMEGEKEGFNYNFTIWYGEKSMPRSHNGPAISFVGFGFIDSLSFCSLHLTRWLKYCFQYCESYWFMNMEIGFTFSTILLIFSIFIFLKLQNARKKNLPPSPPSLPIIGHLHLLKSPIHQTFKSLSSKYGPIIYLHFGTSQVIVVSSASIAEQCFTKNDIIFANRPKSLASKHLGYNHTTIGFSPYGDHWRNLRRISNIQIFSTFTLNNSSSIRTEEVQFVAKKLTLDYKGGITQKVKLKTLFEKLVYDVLTKMVAGKRWAEPSTDDLFGPTMIMNICDYIPVLKWVGFQELEKNLVALKIRRDEFLQGLIDECRKSRSDKKTIIHMLLSLQREQPECFTDDIIKGVIMVMFTAGTHTSAVTMEWAMSLLLNHPEVMKKARLEIDSLIGTTRPLEEPDILKLPYLRCIINETLRLFPAGPLLVPHFSTQDCTIEGYHIPKGTILFVNIWEIQRDSKIWEEANEFKPERFVRGIEGCKFIPFGMGRRACPGSGLAMRLIGLVLGLFIQCFEWERIGDELVSLNESCGLMLSKLEPLEALYRPRESMNQYNYYLTIFLVLIFPIFYKYFFNSRRNNLPPSPLAFPIIGHLYLLKNKPLSTLTSLSAKYGPVLYLRYGSMPVLIVSSPSAVEECFTKNDIIFANRPRTMAGDWLTFNYTAYIWAPYGQLWKILRRLTVMELLSSNSLQKTSNVRDQEVVNFTRSLFKFCNGRSRNVDLTNWICTFSFNLMNKIVAGRYLVSEEDAGMGKGIAMIERLKGIFIVDLPVLNMCDFLPLLRWIGYKGMEKKMRLVHNQRNEFLNNLLEEFRQEKVSVGNREKQNTLIGTLLSLQESEPEFYTEDVIKRNEHLLNESDLTKLPYLHSVINETLRLYPPVPLLLPHYSSEDCTVGGYNVPKHTILLVNIWAIQRDPKVWKEPNEFKPERFEAMEGEKEGFNYKLIPFGMGRRSCPGATMGTRAISLALGALIQCFDWQSAGEENLELSYNSRINIQKIKSLEAICTPRCNFVQLLSQL</sequence>
<keyword evidence="11" id="KW-1133">Transmembrane helix</keyword>
<dbReference type="FunFam" id="1.10.630.10:FF:000026">
    <property type="entry name" value="Cytochrome P450 82C4"/>
    <property type="match status" value="1"/>
</dbReference>
<evidence type="ECO:0000313" key="12">
    <source>
        <dbReference type="EMBL" id="KAG5613021.1"/>
    </source>
</evidence>
<reference evidence="12 13" key="1">
    <citation type="submission" date="2020-09" db="EMBL/GenBank/DDBJ databases">
        <title>De no assembly of potato wild relative species, Solanum commersonii.</title>
        <authorList>
            <person name="Cho K."/>
        </authorList>
    </citation>
    <scope>NUCLEOTIDE SEQUENCE [LARGE SCALE GENOMIC DNA]</scope>
    <source>
        <strain evidence="12">LZ3.2</strain>
        <tissue evidence="12">Leaf</tissue>
    </source>
</reference>
<evidence type="ECO:0000256" key="11">
    <source>
        <dbReference type="SAM" id="Phobius"/>
    </source>
</evidence>
<evidence type="ECO:0000256" key="10">
    <source>
        <dbReference type="PIRSR" id="PIRSR602401-1"/>
    </source>
</evidence>
<accession>A0A9J5ZLJ9</accession>
<dbReference type="InterPro" id="IPR036396">
    <property type="entry name" value="Cyt_P450_sf"/>
</dbReference>
<dbReference type="InterPro" id="IPR002401">
    <property type="entry name" value="Cyt_P450_E_grp-I"/>
</dbReference>
<dbReference type="GO" id="GO:0004497">
    <property type="term" value="F:monooxygenase activity"/>
    <property type="evidence" value="ECO:0007669"/>
    <property type="project" value="UniProtKB-KW"/>
</dbReference>
<keyword evidence="13" id="KW-1185">Reference proteome</keyword>
<keyword evidence="8" id="KW-0503">Monooxygenase</keyword>
<dbReference type="Pfam" id="PF00067">
    <property type="entry name" value="p450"/>
    <property type="match status" value="4"/>
</dbReference>
<feature type="transmembrane region" description="Helical" evidence="11">
    <location>
        <begin position="907"/>
        <end position="927"/>
    </location>
</feature>
<keyword evidence="5 10" id="KW-0479">Metal-binding</keyword>
<dbReference type="PANTHER" id="PTHR47947:SF57">
    <property type="entry name" value="CYTOCHROME P450 81F3-LIKE"/>
    <property type="match status" value="1"/>
</dbReference>
<evidence type="ECO:0000256" key="8">
    <source>
        <dbReference type="ARBA" id="ARBA00023033"/>
    </source>
</evidence>
<dbReference type="OrthoDB" id="1055148at2759"/>
<evidence type="ECO:0000256" key="2">
    <source>
        <dbReference type="ARBA" id="ARBA00004370"/>
    </source>
</evidence>
<dbReference type="GO" id="GO:0005506">
    <property type="term" value="F:iron ion binding"/>
    <property type="evidence" value="ECO:0007669"/>
    <property type="project" value="InterPro"/>
</dbReference>
<feature type="transmembrane region" description="Helical" evidence="11">
    <location>
        <begin position="430"/>
        <end position="447"/>
    </location>
</feature>
<dbReference type="GO" id="GO:0016020">
    <property type="term" value="C:membrane"/>
    <property type="evidence" value="ECO:0007669"/>
    <property type="project" value="UniProtKB-SubCell"/>
</dbReference>
<evidence type="ECO:0000256" key="9">
    <source>
        <dbReference type="ARBA" id="ARBA00023136"/>
    </source>
</evidence>
<evidence type="ECO:0008006" key="14">
    <source>
        <dbReference type="Google" id="ProtNLM"/>
    </source>
</evidence>
<gene>
    <name evidence="12" type="ORF">H5410_024302</name>
</gene>
<comment type="cofactor">
    <cofactor evidence="1 10">
        <name>heme</name>
        <dbReference type="ChEBI" id="CHEBI:30413"/>
    </cofactor>
</comment>
<keyword evidence="4 10" id="KW-0349">Heme</keyword>
<protein>
    <recommendedName>
        <fullName evidence="14">Cytochrome P450</fullName>
    </recommendedName>
</protein>
<evidence type="ECO:0000313" key="13">
    <source>
        <dbReference type="Proteomes" id="UP000824120"/>
    </source>
</evidence>
<comment type="similarity">
    <text evidence="3">Belongs to the cytochrome P450 family.</text>
</comment>
<dbReference type="FunFam" id="1.10.630.10:FF:000126">
    <property type="entry name" value="Predicted protein"/>
    <property type="match status" value="1"/>
</dbReference>
<dbReference type="SUPFAM" id="SSF48264">
    <property type="entry name" value="Cytochrome P450"/>
    <property type="match status" value="3"/>
</dbReference>
<evidence type="ECO:0000256" key="3">
    <source>
        <dbReference type="ARBA" id="ARBA00010617"/>
    </source>
</evidence>
<feature type="transmembrane region" description="Helical" evidence="11">
    <location>
        <begin position="390"/>
        <end position="410"/>
    </location>
</feature>
<dbReference type="Proteomes" id="UP000824120">
    <property type="component" value="Chromosome 4"/>
</dbReference>
<keyword evidence="11" id="KW-0812">Transmembrane</keyword>
<dbReference type="GO" id="GO:0016705">
    <property type="term" value="F:oxidoreductase activity, acting on paired donors, with incorporation or reduction of molecular oxygen"/>
    <property type="evidence" value="ECO:0007669"/>
    <property type="project" value="InterPro"/>
</dbReference>
<dbReference type="FunFam" id="1.10.630.10:FF:000023">
    <property type="entry name" value="Cytochrome P450 family protein"/>
    <property type="match status" value="1"/>
</dbReference>
<dbReference type="PRINTS" id="PR00385">
    <property type="entry name" value="P450"/>
</dbReference>
<comment type="subcellular location">
    <subcellularLocation>
        <location evidence="2">Membrane</location>
    </subcellularLocation>
</comment>
<dbReference type="PANTHER" id="PTHR47947">
    <property type="entry name" value="CYTOCHROME P450 82C3-RELATED"/>
    <property type="match status" value="1"/>
</dbReference>
<dbReference type="EMBL" id="JACXVP010000004">
    <property type="protein sequence ID" value="KAG5613021.1"/>
    <property type="molecule type" value="Genomic_DNA"/>
</dbReference>
<keyword evidence="9 11" id="KW-0472">Membrane</keyword>